<dbReference type="Pfam" id="PF20151">
    <property type="entry name" value="DUF6533"/>
    <property type="match status" value="1"/>
</dbReference>
<name>A0A9P6E8B9_9AGAR</name>
<dbReference type="OrthoDB" id="3066463at2759"/>
<proteinExistence type="predicted"/>
<feature type="transmembrane region" description="Helical" evidence="1">
    <location>
        <begin position="242"/>
        <end position="263"/>
    </location>
</feature>
<feature type="transmembrane region" description="Helical" evidence="1">
    <location>
        <begin position="129"/>
        <end position="151"/>
    </location>
</feature>
<feature type="transmembrane region" description="Helical" evidence="1">
    <location>
        <begin position="17"/>
        <end position="39"/>
    </location>
</feature>
<feature type="transmembrane region" description="Helical" evidence="1">
    <location>
        <begin position="219"/>
        <end position="236"/>
    </location>
</feature>
<feature type="domain" description="DUF6533" evidence="2">
    <location>
        <begin position="28"/>
        <end position="71"/>
    </location>
</feature>
<gene>
    <name evidence="3" type="ORF">CPB83DRAFT_886285</name>
</gene>
<sequence>MLFGFGLGSVDDPHYEIWLIHFVRFNGVAAFSVVAYDTLSTCFDEIQYIWTQPLKSPTKWVYLMTRYFSLLMQIQITVMTLTLTPELYDVATCRKLFYLRALSGGLLMHCIQCQLMLRAYALFIHARRIAVAFIAFFVAEVAAGPTLIHFADEVSLAQTGSNGMLCIRKIRILDLWLFGVSCTGPHLIIIGVTIFKFLKELPAGWGRIPIVLRVVKDDVSLVLLIISLVTSISIAARFNSMYAYVGFNWLIALVPSMSCRNILSMQKLRLSGCLRGHPNQACSCQPSRAPQLTSFVFESLSTSQSVVVDRLSVLDEFSKSRPKGKKVWA</sequence>
<evidence type="ECO:0000256" key="1">
    <source>
        <dbReference type="SAM" id="Phobius"/>
    </source>
</evidence>
<dbReference type="EMBL" id="MU157899">
    <property type="protein sequence ID" value="KAF9524406.1"/>
    <property type="molecule type" value="Genomic_DNA"/>
</dbReference>
<dbReference type="Proteomes" id="UP000807306">
    <property type="component" value="Unassembled WGS sequence"/>
</dbReference>
<keyword evidence="1" id="KW-0472">Membrane</keyword>
<comment type="caution">
    <text evidence="3">The sequence shown here is derived from an EMBL/GenBank/DDBJ whole genome shotgun (WGS) entry which is preliminary data.</text>
</comment>
<evidence type="ECO:0000259" key="2">
    <source>
        <dbReference type="Pfam" id="PF20151"/>
    </source>
</evidence>
<feature type="transmembrane region" description="Helical" evidence="1">
    <location>
        <begin position="60"/>
        <end position="84"/>
    </location>
</feature>
<feature type="transmembrane region" description="Helical" evidence="1">
    <location>
        <begin position="175"/>
        <end position="198"/>
    </location>
</feature>
<organism evidence="3 4">
    <name type="scientific">Crepidotus variabilis</name>
    <dbReference type="NCBI Taxonomy" id="179855"/>
    <lineage>
        <taxon>Eukaryota</taxon>
        <taxon>Fungi</taxon>
        <taxon>Dikarya</taxon>
        <taxon>Basidiomycota</taxon>
        <taxon>Agaricomycotina</taxon>
        <taxon>Agaricomycetes</taxon>
        <taxon>Agaricomycetidae</taxon>
        <taxon>Agaricales</taxon>
        <taxon>Agaricineae</taxon>
        <taxon>Crepidotaceae</taxon>
        <taxon>Crepidotus</taxon>
    </lineage>
</organism>
<keyword evidence="4" id="KW-1185">Reference proteome</keyword>
<keyword evidence="1" id="KW-0812">Transmembrane</keyword>
<evidence type="ECO:0000313" key="4">
    <source>
        <dbReference type="Proteomes" id="UP000807306"/>
    </source>
</evidence>
<dbReference type="AlphaFoldDB" id="A0A9P6E8B9"/>
<feature type="transmembrane region" description="Helical" evidence="1">
    <location>
        <begin position="96"/>
        <end position="117"/>
    </location>
</feature>
<accession>A0A9P6E8B9</accession>
<evidence type="ECO:0000313" key="3">
    <source>
        <dbReference type="EMBL" id="KAF9524406.1"/>
    </source>
</evidence>
<protein>
    <recommendedName>
        <fullName evidence="2">DUF6533 domain-containing protein</fullName>
    </recommendedName>
</protein>
<reference evidence="3" key="1">
    <citation type="submission" date="2020-11" db="EMBL/GenBank/DDBJ databases">
        <authorList>
            <consortium name="DOE Joint Genome Institute"/>
            <person name="Ahrendt S."/>
            <person name="Riley R."/>
            <person name="Andreopoulos W."/>
            <person name="Labutti K."/>
            <person name="Pangilinan J."/>
            <person name="Ruiz-Duenas F.J."/>
            <person name="Barrasa J.M."/>
            <person name="Sanchez-Garcia M."/>
            <person name="Camarero S."/>
            <person name="Miyauchi S."/>
            <person name="Serrano A."/>
            <person name="Linde D."/>
            <person name="Babiker R."/>
            <person name="Drula E."/>
            <person name="Ayuso-Fernandez I."/>
            <person name="Pacheco R."/>
            <person name="Padilla G."/>
            <person name="Ferreira P."/>
            <person name="Barriuso J."/>
            <person name="Kellner H."/>
            <person name="Castanera R."/>
            <person name="Alfaro M."/>
            <person name="Ramirez L."/>
            <person name="Pisabarro A.G."/>
            <person name="Kuo A."/>
            <person name="Tritt A."/>
            <person name="Lipzen A."/>
            <person name="He G."/>
            <person name="Yan M."/>
            <person name="Ng V."/>
            <person name="Cullen D."/>
            <person name="Martin F."/>
            <person name="Rosso M.-N."/>
            <person name="Henrissat B."/>
            <person name="Hibbett D."/>
            <person name="Martinez A.T."/>
            <person name="Grigoriev I.V."/>
        </authorList>
    </citation>
    <scope>NUCLEOTIDE SEQUENCE</scope>
    <source>
        <strain evidence="3">CBS 506.95</strain>
    </source>
</reference>
<dbReference type="InterPro" id="IPR045340">
    <property type="entry name" value="DUF6533"/>
</dbReference>
<keyword evidence="1" id="KW-1133">Transmembrane helix</keyword>